<accession>A0AAN6PFY2</accession>
<organism evidence="1 2">
    <name type="scientific">Parachaetomium inaequale</name>
    <dbReference type="NCBI Taxonomy" id="2588326"/>
    <lineage>
        <taxon>Eukaryota</taxon>
        <taxon>Fungi</taxon>
        <taxon>Dikarya</taxon>
        <taxon>Ascomycota</taxon>
        <taxon>Pezizomycotina</taxon>
        <taxon>Sordariomycetes</taxon>
        <taxon>Sordariomycetidae</taxon>
        <taxon>Sordariales</taxon>
        <taxon>Chaetomiaceae</taxon>
        <taxon>Parachaetomium</taxon>
    </lineage>
</organism>
<reference evidence="2" key="1">
    <citation type="journal article" date="2023" name="Mol. Phylogenet. Evol.">
        <title>Genome-scale phylogeny and comparative genomics of the fungal order Sordariales.</title>
        <authorList>
            <person name="Hensen N."/>
            <person name="Bonometti L."/>
            <person name="Westerberg I."/>
            <person name="Brannstrom I.O."/>
            <person name="Guillou S."/>
            <person name="Cros-Aarteil S."/>
            <person name="Calhoun S."/>
            <person name="Haridas S."/>
            <person name="Kuo A."/>
            <person name="Mondo S."/>
            <person name="Pangilinan J."/>
            <person name="Riley R."/>
            <person name="LaButti K."/>
            <person name="Andreopoulos B."/>
            <person name="Lipzen A."/>
            <person name="Chen C."/>
            <person name="Yan M."/>
            <person name="Daum C."/>
            <person name="Ng V."/>
            <person name="Clum A."/>
            <person name="Steindorff A."/>
            <person name="Ohm R.A."/>
            <person name="Martin F."/>
            <person name="Silar P."/>
            <person name="Natvig D.O."/>
            <person name="Lalanne C."/>
            <person name="Gautier V."/>
            <person name="Ament-Velasquez S.L."/>
            <person name="Kruys A."/>
            <person name="Hutchinson M.I."/>
            <person name="Powell A.J."/>
            <person name="Barry K."/>
            <person name="Miller A.N."/>
            <person name="Grigoriev I.V."/>
            <person name="Debuchy R."/>
            <person name="Gladieux P."/>
            <person name="Hiltunen Thoren M."/>
            <person name="Johannesson H."/>
        </authorList>
    </citation>
    <scope>NUCLEOTIDE SEQUENCE [LARGE SCALE GENOMIC DNA]</scope>
    <source>
        <strain evidence="2">CBS 284.82</strain>
    </source>
</reference>
<keyword evidence="2" id="KW-1185">Reference proteome</keyword>
<dbReference type="Gene3D" id="1.10.287.110">
    <property type="entry name" value="DnaJ domain"/>
    <property type="match status" value="1"/>
</dbReference>
<evidence type="ECO:0008006" key="3">
    <source>
        <dbReference type="Google" id="ProtNLM"/>
    </source>
</evidence>
<gene>
    <name evidence="1" type="ORF">C8A01DRAFT_16605</name>
</gene>
<evidence type="ECO:0000313" key="1">
    <source>
        <dbReference type="EMBL" id="KAK4039388.1"/>
    </source>
</evidence>
<sequence>MLDTALEAVFLLTSVFQPQLADYLVVAGAHCVQAAPKPRIEWLLGILTSLAILTSITNPMGPYLQETSHTPYSLLGVTTTSSTTQITHAYNDLVHKTQTGIQLGTVADVSQLTAYRGAYETLTDPLQRCVYHRDNDVPDWYGVPKLCWGELAVDRLQAAKGVIRARMGSNLSFEGKFWGSKETASAPAESTPGGGFWAWPTALLTTWRQCLNWVTSTPKVFYAAFKGSLALLLGTWQQGLTWFKSILLVPSTAIKVWVA</sequence>
<evidence type="ECO:0000313" key="2">
    <source>
        <dbReference type="Proteomes" id="UP001303115"/>
    </source>
</evidence>
<name>A0AAN6PFY2_9PEZI</name>
<dbReference type="AlphaFoldDB" id="A0AAN6PFY2"/>
<protein>
    <recommendedName>
        <fullName evidence="3">J domain-containing protein</fullName>
    </recommendedName>
</protein>
<feature type="non-terminal residue" evidence="1">
    <location>
        <position position="259"/>
    </location>
</feature>
<dbReference type="InterPro" id="IPR036869">
    <property type="entry name" value="J_dom_sf"/>
</dbReference>
<dbReference type="EMBL" id="MU854401">
    <property type="protein sequence ID" value="KAK4039388.1"/>
    <property type="molecule type" value="Genomic_DNA"/>
</dbReference>
<comment type="caution">
    <text evidence="1">The sequence shown here is derived from an EMBL/GenBank/DDBJ whole genome shotgun (WGS) entry which is preliminary data.</text>
</comment>
<proteinExistence type="predicted"/>
<dbReference type="Proteomes" id="UP001303115">
    <property type="component" value="Unassembled WGS sequence"/>
</dbReference>
<dbReference type="SUPFAM" id="SSF46565">
    <property type="entry name" value="Chaperone J-domain"/>
    <property type="match status" value="1"/>
</dbReference>